<keyword evidence="2" id="KW-1185">Reference proteome</keyword>
<name>A0ABU1ZFS8_9BURK</name>
<evidence type="ECO:0000313" key="1">
    <source>
        <dbReference type="EMBL" id="MDR7299489.1"/>
    </source>
</evidence>
<gene>
    <name evidence="1" type="ORF">J2X16_004859</name>
</gene>
<evidence type="ECO:0000313" key="2">
    <source>
        <dbReference type="Proteomes" id="UP001180536"/>
    </source>
</evidence>
<accession>A0ABU1ZFS8</accession>
<reference evidence="1 2" key="1">
    <citation type="submission" date="2023-07" db="EMBL/GenBank/DDBJ databases">
        <title>Sorghum-associated microbial communities from plants grown in Nebraska, USA.</title>
        <authorList>
            <person name="Schachtman D."/>
        </authorList>
    </citation>
    <scope>NUCLEOTIDE SEQUENCE [LARGE SCALE GENOMIC DNA]</scope>
    <source>
        <strain evidence="1 2">BE310</strain>
    </source>
</reference>
<dbReference type="EMBL" id="JAVDXQ010000009">
    <property type="protein sequence ID" value="MDR7299489.1"/>
    <property type="molecule type" value="Genomic_DNA"/>
</dbReference>
<comment type="caution">
    <text evidence="1">The sequence shown here is derived from an EMBL/GenBank/DDBJ whole genome shotgun (WGS) entry which is preliminary data.</text>
</comment>
<protein>
    <submittedName>
        <fullName evidence="1">Uncharacterized protein</fullName>
    </submittedName>
</protein>
<dbReference type="Proteomes" id="UP001180536">
    <property type="component" value="Unassembled WGS sequence"/>
</dbReference>
<proteinExistence type="predicted"/>
<sequence length="59" mass="6133">MRRSFLASSPVYTSISSPIVWARSLGGASSKMNCRALNYLACSQSTKATCQSSPAASGS</sequence>
<organism evidence="1 2">
    <name type="scientific">Pelomonas aquatica</name>
    <dbReference type="NCBI Taxonomy" id="431058"/>
    <lineage>
        <taxon>Bacteria</taxon>
        <taxon>Pseudomonadati</taxon>
        <taxon>Pseudomonadota</taxon>
        <taxon>Betaproteobacteria</taxon>
        <taxon>Burkholderiales</taxon>
        <taxon>Sphaerotilaceae</taxon>
        <taxon>Roseateles</taxon>
    </lineage>
</organism>